<sequence>MRLPFISTTSHASHPLLEKIIMLAPDRTCISKFFGPEYFLPVEVQLQQNGYDLFECMITGLPVHHQARGDYLEAHFRPLLDATLDMVMALQHVSACTSGTEYVQTYIAVQNLIGAQKAAMAMYCSTYNYEKNLLNRECSLKIFSYA</sequence>
<dbReference type="EMBL" id="CP021924">
    <property type="protein sequence ID" value="ASC07466.1"/>
    <property type="molecule type" value="Genomic_DNA"/>
</dbReference>
<dbReference type="AlphaFoldDB" id="A0AAC9SRZ8"/>
<accession>A0AAC9SRZ8</accession>
<geneLocation type="plasmid" evidence="2">
    <name>pap1468-2</name>
</geneLocation>
<organism evidence="1 2">
    <name type="scientific">Acetobacter pasteurianus subsp. pasteurianus</name>
    <dbReference type="NCBI Taxonomy" id="481145"/>
    <lineage>
        <taxon>Bacteria</taxon>
        <taxon>Pseudomonadati</taxon>
        <taxon>Pseudomonadota</taxon>
        <taxon>Alphaproteobacteria</taxon>
        <taxon>Acetobacterales</taxon>
        <taxon>Acetobacteraceae</taxon>
        <taxon>Acetobacter</taxon>
    </lineage>
</organism>
<name>A0AAC9SRZ8_ACEPA</name>
<evidence type="ECO:0000313" key="1">
    <source>
        <dbReference type="EMBL" id="ASC07466.1"/>
    </source>
</evidence>
<proteinExistence type="predicted"/>
<dbReference type="Proteomes" id="UP000196816">
    <property type="component" value="Plasmid pAP1468-2"/>
</dbReference>
<dbReference type="RefSeq" id="WP_250698460.1">
    <property type="nucleotide sequence ID" value="NZ_CP021924.1"/>
</dbReference>
<keyword evidence="1" id="KW-0614">Plasmid</keyword>
<gene>
    <name evidence="1" type="ORF">S101468_03265</name>
</gene>
<reference evidence="1 2" key="1">
    <citation type="submission" date="2017-06" db="EMBL/GenBank/DDBJ databases">
        <title>Genome sequence of Acetobacter pasteurianus subsp. pasteurianus strain SRCM101468.</title>
        <authorList>
            <person name="Cho S.H."/>
        </authorList>
    </citation>
    <scope>NUCLEOTIDE SEQUENCE [LARGE SCALE GENOMIC DNA]</scope>
    <source>
        <strain evidence="1 2">SRCM101468</strain>
        <plasmid evidence="2">pap1468-2</plasmid>
    </source>
</reference>
<protein>
    <submittedName>
        <fullName evidence="1">Uncharacterized protein</fullName>
    </submittedName>
</protein>
<evidence type="ECO:0000313" key="2">
    <source>
        <dbReference type="Proteomes" id="UP000196816"/>
    </source>
</evidence>